<feature type="region of interest" description="Disordered" evidence="1">
    <location>
        <begin position="29"/>
        <end position="56"/>
    </location>
</feature>
<reference evidence="2 3" key="1">
    <citation type="submission" date="2023-08" db="EMBL/GenBank/DDBJ databases">
        <title>Pathogen: clinical or host-associated sample.</title>
        <authorList>
            <person name="Hergert J."/>
            <person name="Casey R."/>
            <person name="Wagner J."/>
            <person name="Young E.L."/>
            <person name="Oakeson K.F."/>
        </authorList>
    </citation>
    <scope>NUCLEOTIDE SEQUENCE [LARGE SCALE GENOMIC DNA]</scope>
    <source>
        <strain evidence="2 3">UPHL-collab-2</strain>
    </source>
</reference>
<dbReference type="RefSeq" id="WP_306159017.1">
    <property type="nucleotide sequence ID" value="NZ_CP132314.1"/>
</dbReference>
<evidence type="ECO:0000256" key="1">
    <source>
        <dbReference type="SAM" id="MobiDB-lite"/>
    </source>
</evidence>
<organism evidence="2 3">
    <name type="scientific">Shinella oryzae</name>
    <dbReference type="NCBI Taxonomy" id="2871820"/>
    <lineage>
        <taxon>Bacteria</taxon>
        <taxon>Pseudomonadati</taxon>
        <taxon>Pseudomonadota</taxon>
        <taxon>Alphaproteobacteria</taxon>
        <taxon>Hyphomicrobiales</taxon>
        <taxon>Rhizobiaceae</taxon>
        <taxon>Shinella</taxon>
    </lineage>
</organism>
<evidence type="ECO:0008006" key="4">
    <source>
        <dbReference type="Google" id="ProtNLM"/>
    </source>
</evidence>
<keyword evidence="3" id="KW-1185">Reference proteome</keyword>
<protein>
    <recommendedName>
        <fullName evidence="4">Transposase</fullName>
    </recommendedName>
</protein>
<sequence>MLRIQSLAIITFEIDENFTPVLQSQIRKSNPKTSVTSLDKRDRQSLFPRPAKNRSATSPTTFLFLLSSIVKKPTVITVPVSPKAAKSPNLVRLNSHQLLKETLERVRRPPEAPPLSFDERRYRTIIPKRQQRCDTFLKKSAKRWVWTDEVPAFQAFAGRHRSKRTLRPQKFTFGASRRRLVIRAI</sequence>
<dbReference type="Proteomes" id="UP001225788">
    <property type="component" value="Chromosome"/>
</dbReference>
<name>A0ABY9K4A6_9HYPH</name>
<evidence type="ECO:0000313" key="2">
    <source>
        <dbReference type="EMBL" id="WLS03417.1"/>
    </source>
</evidence>
<accession>A0ABY9K4A6</accession>
<dbReference type="EMBL" id="CP132314">
    <property type="protein sequence ID" value="WLS03417.1"/>
    <property type="molecule type" value="Genomic_DNA"/>
</dbReference>
<proteinExistence type="predicted"/>
<gene>
    <name evidence="2" type="ORF">Q9315_01925</name>
</gene>
<evidence type="ECO:0000313" key="3">
    <source>
        <dbReference type="Proteomes" id="UP001225788"/>
    </source>
</evidence>